<sequence>MISGKIRPIFDSIKKRDISGLKNALYNFSENKSINKSERESNERIKEIIEKNYYIMLSSLLRRDHFKYFIQLLDLSADLDIFIEAFRIPDRFNFLK</sequence>
<comment type="caution">
    <text evidence="1">The sequence shown here is derived from an EMBL/GenBank/DDBJ whole genome shotgun (WGS) entry which is preliminary data.</text>
</comment>
<reference evidence="1" key="1">
    <citation type="journal article" date="2015" name="Nature">
        <title>Complex archaea that bridge the gap between prokaryotes and eukaryotes.</title>
        <authorList>
            <person name="Spang A."/>
            <person name="Saw J.H."/>
            <person name="Jorgensen S.L."/>
            <person name="Zaremba-Niedzwiedzka K."/>
            <person name="Martijn J."/>
            <person name="Lind A.E."/>
            <person name="van Eijk R."/>
            <person name="Schleper C."/>
            <person name="Guy L."/>
            <person name="Ettema T.J."/>
        </authorList>
    </citation>
    <scope>NUCLEOTIDE SEQUENCE</scope>
</reference>
<organism evidence="1">
    <name type="scientific">marine sediment metagenome</name>
    <dbReference type="NCBI Taxonomy" id="412755"/>
    <lineage>
        <taxon>unclassified sequences</taxon>
        <taxon>metagenomes</taxon>
        <taxon>ecological metagenomes</taxon>
    </lineage>
</organism>
<dbReference type="AlphaFoldDB" id="A0A0F9NAK5"/>
<name>A0A0F9NAK5_9ZZZZ</name>
<proteinExistence type="predicted"/>
<gene>
    <name evidence="1" type="ORF">LCGC14_0974420</name>
</gene>
<accession>A0A0F9NAK5</accession>
<evidence type="ECO:0000313" key="1">
    <source>
        <dbReference type="EMBL" id="KKN16580.1"/>
    </source>
</evidence>
<feature type="non-terminal residue" evidence="1">
    <location>
        <position position="96"/>
    </location>
</feature>
<dbReference type="EMBL" id="LAZR01003600">
    <property type="protein sequence ID" value="KKN16580.1"/>
    <property type="molecule type" value="Genomic_DNA"/>
</dbReference>
<protein>
    <submittedName>
        <fullName evidence="1">Uncharacterized protein</fullName>
    </submittedName>
</protein>